<dbReference type="PROSITE" id="PS50041">
    <property type="entry name" value="C_TYPE_LECTIN_2"/>
    <property type="match status" value="1"/>
</dbReference>
<dbReference type="Proteomes" id="UP000324632">
    <property type="component" value="Chromosome 4"/>
</dbReference>
<keyword evidence="2" id="KW-1015">Disulfide bond</keyword>
<dbReference type="InterPro" id="IPR033989">
    <property type="entry name" value="CD209-like_CTLD"/>
</dbReference>
<dbReference type="InterPro" id="IPR001304">
    <property type="entry name" value="C-type_lectin-like"/>
</dbReference>
<gene>
    <name evidence="6" type="ORF">E1301_Tti020228</name>
</gene>
<dbReference type="SUPFAM" id="SSF56436">
    <property type="entry name" value="C-type lectin-like"/>
    <property type="match status" value="1"/>
</dbReference>
<dbReference type="InterPro" id="IPR016186">
    <property type="entry name" value="C-type_lectin-like/link_sf"/>
</dbReference>
<dbReference type="InterPro" id="IPR016187">
    <property type="entry name" value="CTDL_fold"/>
</dbReference>
<dbReference type="CDD" id="cd03590">
    <property type="entry name" value="CLECT_DC-SIGN_like"/>
    <property type="match status" value="1"/>
</dbReference>
<dbReference type="InterPro" id="IPR050111">
    <property type="entry name" value="C-type_lectin/snaclec_domain"/>
</dbReference>
<evidence type="ECO:0000313" key="7">
    <source>
        <dbReference type="Proteomes" id="UP000324632"/>
    </source>
</evidence>
<keyword evidence="4" id="KW-1133">Transmembrane helix</keyword>
<dbReference type="InterPro" id="IPR018378">
    <property type="entry name" value="C-type_lectin_CS"/>
</dbReference>
<keyword evidence="4" id="KW-0472">Membrane</keyword>
<accession>A0A5A9PJ30</accession>
<dbReference type="Gene3D" id="3.10.100.10">
    <property type="entry name" value="Mannose-Binding Protein A, subunit A"/>
    <property type="match status" value="1"/>
</dbReference>
<keyword evidence="3" id="KW-0175">Coiled coil</keyword>
<protein>
    <submittedName>
        <fullName evidence="6">CD209 antigen-like protein B DC-SIGN-related protein 1</fullName>
    </submittedName>
</protein>
<dbReference type="AlphaFoldDB" id="A0A5A9PJ30"/>
<evidence type="ECO:0000259" key="5">
    <source>
        <dbReference type="PROSITE" id="PS50041"/>
    </source>
</evidence>
<evidence type="ECO:0000256" key="2">
    <source>
        <dbReference type="ARBA" id="ARBA00023157"/>
    </source>
</evidence>
<dbReference type="PROSITE" id="PS00615">
    <property type="entry name" value="C_TYPE_LECTIN_1"/>
    <property type="match status" value="1"/>
</dbReference>
<proteinExistence type="predicted"/>
<name>A0A5A9PJ30_9TELE</name>
<dbReference type="Pfam" id="PF00059">
    <property type="entry name" value="Lectin_C"/>
    <property type="match status" value="1"/>
</dbReference>
<evidence type="ECO:0000256" key="4">
    <source>
        <dbReference type="SAM" id="Phobius"/>
    </source>
</evidence>
<dbReference type="PANTHER" id="PTHR22803">
    <property type="entry name" value="MANNOSE, PHOSPHOLIPASE, LECTIN RECEPTOR RELATED"/>
    <property type="match status" value="1"/>
</dbReference>
<dbReference type="EMBL" id="SOYY01000004">
    <property type="protein sequence ID" value="KAA0721795.1"/>
    <property type="molecule type" value="Genomic_DNA"/>
</dbReference>
<dbReference type="GO" id="GO:0030246">
    <property type="term" value="F:carbohydrate binding"/>
    <property type="evidence" value="ECO:0007669"/>
    <property type="project" value="UniProtKB-KW"/>
</dbReference>
<dbReference type="SMART" id="SM00034">
    <property type="entry name" value="CLECT"/>
    <property type="match status" value="1"/>
</dbReference>
<keyword evidence="1" id="KW-0430">Lectin</keyword>
<sequence length="264" mass="31381">MEIVRNVQNRSATRNTFETENQKQTGAQNRGRRRFMRITLCLLLICVFLLVTFILLYNQLKSERDQMKKKVEEKSKDLNSLNIKCNRLIEELLKNLTSLSLKQLELEKNYTHLTDDRDQLQTNLTFMSRMKLEFENAKKRKSCQNDWKESDRYFISNEEKSWSDSRRFCKNCGGDLVIINTEEEQRYISSMVKEKVWIGLSDIENEGNMTWVDNTPLTEGYWHQGEPNNVRDEDCVEFMSSSEPVLDNWNDLQCSVERKWICEN</sequence>
<evidence type="ECO:0000313" key="6">
    <source>
        <dbReference type="EMBL" id="KAA0721795.1"/>
    </source>
</evidence>
<evidence type="ECO:0000256" key="1">
    <source>
        <dbReference type="ARBA" id="ARBA00022734"/>
    </source>
</evidence>
<keyword evidence="7" id="KW-1185">Reference proteome</keyword>
<feature type="coiled-coil region" evidence="3">
    <location>
        <begin position="57"/>
        <end position="123"/>
    </location>
</feature>
<evidence type="ECO:0000256" key="3">
    <source>
        <dbReference type="SAM" id="Coils"/>
    </source>
</evidence>
<reference evidence="6 7" key="1">
    <citation type="journal article" date="2019" name="Mol. Ecol. Resour.">
        <title>Chromosome-level genome assembly of Triplophysa tibetana, a fish adapted to the harsh high-altitude environment of the Tibetan Plateau.</title>
        <authorList>
            <person name="Yang X."/>
            <person name="Liu H."/>
            <person name="Ma Z."/>
            <person name="Zou Y."/>
            <person name="Zou M."/>
            <person name="Mao Y."/>
            <person name="Li X."/>
            <person name="Wang H."/>
            <person name="Chen T."/>
            <person name="Wang W."/>
            <person name="Yang R."/>
        </authorList>
    </citation>
    <scope>NUCLEOTIDE SEQUENCE [LARGE SCALE GENOMIC DNA]</scope>
    <source>
        <strain evidence="6">TTIB1903HZAU</strain>
        <tissue evidence="6">Muscle</tissue>
    </source>
</reference>
<organism evidence="6 7">
    <name type="scientific">Triplophysa tibetana</name>
    <dbReference type="NCBI Taxonomy" id="1572043"/>
    <lineage>
        <taxon>Eukaryota</taxon>
        <taxon>Metazoa</taxon>
        <taxon>Chordata</taxon>
        <taxon>Craniata</taxon>
        <taxon>Vertebrata</taxon>
        <taxon>Euteleostomi</taxon>
        <taxon>Actinopterygii</taxon>
        <taxon>Neopterygii</taxon>
        <taxon>Teleostei</taxon>
        <taxon>Ostariophysi</taxon>
        <taxon>Cypriniformes</taxon>
        <taxon>Nemacheilidae</taxon>
        <taxon>Triplophysa</taxon>
    </lineage>
</organism>
<feature type="transmembrane region" description="Helical" evidence="4">
    <location>
        <begin position="38"/>
        <end position="57"/>
    </location>
</feature>
<feature type="domain" description="C-type lectin" evidence="5">
    <location>
        <begin position="148"/>
        <end position="263"/>
    </location>
</feature>
<keyword evidence="4" id="KW-0812">Transmembrane</keyword>
<comment type="caution">
    <text evidence="6">The sequence shown here is derived from an EMBL/GenBank/DDBJ whole genome shotgun (WGS) entry which is preliminary data.</text>
</comment>